<dbReference type="KEGG" id="cput:CONPUDRAFT_133704"/>
<name>A0A5M3N4E3_CONPW</name>
<accession>A0A5M3N4E3</accession>
<sequence length="99" mass="10616">MATRILARKPTRASYDMIGDNAKFIVLYTFSRSTHSKATLPVAGLTCSPNSWRSPQPLPEAHDVPSLHSAPPDIHTESPGFPTLSATDCSLSSPNPVSI</sequence>
<dbReference type="AlphaFoldDB" id="A0A5M3N4E3"/>
<evidence type="ECO:0000313" key="3">
    <source>
        <dbReference type="Proteomes" id="UP000053558"/>
    </source>
</evidence>
<feature type="compositionally biased region" description="Polar residues" evidence="1">
    <location>
        <begin position="84"/>
        <end position="99"/>
    </location>
</feature>
<reference evidence="3" key="1">
    <citation type="journal article" date="2012" name="Science">
        <title>The Paleozoic origin of enzymatic lignin decomposition reconstructed from 31 fungal genomes.</title>
        <authorList>
            <person name="Floudas D."/>
            <person name="Binder M."/>
            <person name="Riley R."/>
            <person name="Barry K."/>
            <person name="Blanchette R.A."/>
            <person name="Henrissat B."/>
            <person name="Martinez A.T."/>
            <person name="Otillar R."/>
            <person name="Spatafora J.W."/>
            <person name="Yadav J.S."/>
            <person name="Aerts A."/>
            <person name="Benoit I."/>
            <person name="Boyd A."/>
            <person name="Carlson A."/>
            <person name="Copeland A."/>
            <person name="Coutinho P.M."/>
            <person name="de Vries R.P."/>
            <person name="Ferreira P."/>
            <person name="Findley K."/>
            <person name="Foster B."/>
            <person name="Gaskell J."/>
            <person name="Glotzer D."/>
            <person name="Gorecki P."/>
            <person name="Heitman J."/>
            <person name="Hesse C."/>
            <person name="Hori C."/>
            <person name="Igarashi K."/>
            <person name="Jurgens J.A."/>
            <person name="Kallen N."/>
            <person name="Kersten P."/>
            <person name="Kohler A."/>
            <person name="Kuees U."/>
            <person name="Kumar T.K.A."/>
            <person name="Kuo A."/>
            <person name="LaButti K."/>
            <person name="Larrondo L.F."/>
            <person name="Lindquist E."/>
            <person name="Ling A."/>
            <person name="Lombard V."/>
            <person name="Lucas S."/>
            <person name="Lundell T."/>
            <person name="Martin R."/>
            <person name="McLaughlin D.J."/>
            <person name="Morgenstern I."/>
            <person name="Morin E."/>
            <person name="Murat C."/>
            <person name="Nagy L.G."/>
            <person name="Nolan M."/>
            <person name="Ohm R.A."/>
            <person name="Patyshakuliyeva A."/>
            <person name="Rokas A."/>
            <person name="Ruiz-Duenas F.J."/>
            <person name="Sabat G."/>
            <person name="Salamov A."/>
            <person name="Samejima M."/>
            <person name="Schmutz J."/>
            <person name="Slot J.C."/>
            <person name="St John F."/>
            <person name="Stenlid J."/>
            <person name="Sun H."/>
            <person name="Sun S."/>
            <person name="Syed K."/>
            <person name="Tsang A."/>
            <person name="Wiebenga A."/>
            <person name="Young D."/>
            <person name="Pisabarro A."/>
            <person name="Eastwood D.C."/>
            <person name="Martin F."/>
            <person name="Cullen D."/>
            <person name="Grigoriev I.V."/>
            <person name="Hibbett D.S."/>
        </authorList>
    </citation>
    <scope>NUCLEOTIDE SEQUENCE [LARGE SCALE GENOMIC DNA]</scope>
    <source>
        <strain evidence="3">RWD-64-598 SS2</strain>
    </source>
</reference>
<evidence type="ECO:0000256" key="1">
    <source>
        <dbReference type="SAM" id="MobiDB-lite"/>
    </source>
</evidence>
<dbReference type="GeneID" id="19200514"/>
<gene>
    <name evidence="2" type="ORF">CONPUDRAFT_133704</name>
</gene>
<keyword evidence="3" id="KW-1185">Reference proteome</keyword>
<feature type="region of interest" description="Disordered" evidence="1">
    <location>
        <begin position="49"/>
        <end position="99"/>
    </location>
</feature>
<dbReference type="EMBL" id="JH711573">
    <property type="protein sequence ID" value="EIW86178.1"/>
    <property type="molecule type" value="Genomic_DNA"/>
</dbReference>
<dbReference type="Proteomes" id="UP000053558">
    <property type="component" value="Unassembled WGS sequence"/>
</dbReference>
<protein>
    <submittedName>
        <fullName evidence="2">Uncharacterized protein</fullName>
    </submittedName>
</protein>
<organism evidence="2 3">
    <name type="scientific">Coniophora puteana (strain RWD-64-598)</name>
    <name type="common">Brown rot fungus</name>
    <dbReference type="NCBI Taxonomy" id="741705"/>
    <lineage>
        <taxon>Eukaryota</taxon>
        <taxon>Fungi</taxon>
        <taxon>Dikarya</taxon>
        <taxon>Basidiomycota</taxon>
        <taxon>Agaricomycotina</taxon>
        <taxon>Agaricomycetes</taxon>
        <taxon>Agaricomycetidae</taxon>
        <taxon>Boletales</taxon>
        <taxon>Coniophorineae</taxon>
        <taxon>Coniophoraceae</taxon>
        <taxon>Coniophora</taxon>
    </lineage>
</organism>
<evidence type="ECO:0000313" key="2">
    <source>
        <dbReference type="EMBL" id="EIW86178.1"/>
    </source>
</evidence>
<dbReference type="RefSeq" id="XP_007763082.1">
    <property type="nucleotide sequence ID" value="XM_007764892.1"/>
</dbReference>
<comment type="caution">
    <text evidence="2">The sequence shown here is derived from an EMBL/GenBank/DDBJ whole genome shotgun (WGS) entry which is preliminary data.</text>
</comment>
<proteinExistence type="predicted"/>